<sequence>MALAKEAAAKAAKAAEDVAAKASTAVDATTAVEREVLDVAPIEVEHAPPSTPTGTRRSLCWDLQVVSELDETATALVDPPAKKMTPRRKMLATKTRKSPAKKGKK</sequence>
<gene>
    <name evidence="2" type="ORF">NCGR_LOCUS43813</name>
</gene>
<evidence type="ECO:0000313" key="3">
    <source>
        <dbReference type="Proteomes" id="UP000604825"/>
    </source>
</evidence>
<reference evidence="2" key="1">
    <citation type="submission" date="2020-10" db="EMBL/GenBank/DDBJ databases">
        <authorList>
            <person name="Han B."/>
            <person name="Lu T."/>
            <person name="Zhao Q."/>
            <person name="Huang X."/>
            <person name="Zhao Y."/>
        </authorList>
    </citation>
    <scope>NUCLEOTIDE SEQUENCE</scope>
</reference>
<comment type="caution">
    <text evidence="2">The sequence shown here is derived from an EMBL/GenBank/DDBJ whole genome shotgun (WGS) entry which is preliminary data.</text>
</comment>
<dbReference type="AlphaFoldDB" id="A0A811QRF0"/>
<dbReference type="OrthoDB" id="716508at2759"/>
<name>A0A811QRF0_9POAL</name>
<accession>A0A811QRF0</accession>
<dbReference type="Proteomes" id="UP000604825">
    <property type="component" value="Unassembled WGS sequence"/>
</dbReference>
<feature type="compositionally biased region" description="Basic residues" evidence="1">
    <location>
        <begin position="84"/>
        <end position="105"/>
    </location>
</feature>
<keyword evidence="3" id="KW-1185">Reference proteome</keyword>
<evidence type="ECO:0000256" key="1">
    <source>
        <dbReference type="SAM" id="MobiDB-lite"/>
    </source>
</evidence>
<evidence type="ECO:0000313" key="2">
    <source>
        <dbReference type="EMBL" id="CAD6260379.1"/>
    </source>
</evidence>
<dbReference type="EMBL" id="CAJGYO010000011">
    <property type="protein sequence ID" value="CAD6260379.1"/>
    <property type="molecule type" value="Genomic_DNA"/>
</dbReference>
<protein>
    <submittedName>
        <fullName evidence="2">Uncharacterized protein</fullName>
    </submittedName>
</protein>
<proteinExistence type="predicted"/>
<organism evidence="2 3">
    <name type="scientific">Miscanthus lutarioriparius</name>
    <dbReference type="NCBI Taxonomy" id="422564"/>
    <lineage>
        <taxon>Eukaryota</taxon>
        <taxon>Viridiplantae</taxon>
        <taxon>Streptophyta</taxon>
        <taxon>Embryophyta</taxon>
        <taxon>Tracheophyta</taxon>
        <taxon>Spermatophyta</taxon>
        <taxon>Magnoliopsida</taxon>
        <taxon>Liliopsida</taxon>
        <taxon>Poales</taxon>
        <taxon>Poaceae</taxon>
        <taxon>PACMAD clade</taxon>
        <taxon>Panicoideae</taxon>
        <taxon>Andropogonodae</taxon>
        <taxon>Andropogoneae</taxon>
        <taxon>Saccharinae</taxon>
        <taxon>Miscanthus</taxon>
    </lineage>
</organism>
<feature type="region of interest" description="Disordered" evidence="1">
    <location>
        <begin position="79"/>
        <end position="105"/>
    </location>
</feature>